<name>I0H9N3_ACTM4</name>
<keyword evidence="2" id="KW-1185">Reference proteome</keyword>
<sequence>MSGVKVYDVTRDGVEYVFGDRIAKLTQDERTRGPGVPPACGLSRT</sequence>
<gene>
    <name evidence="1" type="ordered locus">AMIS_45000</name>
</gene>
<accession>I0H9N3</accession>
<reference evidence="1 2" key="1">
    <citation type="submission" date="2012-02" db="EMBL/GenBank/DDBJ databases">
        <title>Complete genome sequence of Actinoplanes missouriensis 431 (= NBRC 102363).</title>
        <authorList>
            <person name="Ohnishi Y."/>
            <person name="Ishikawa J."/>
            <person name="Sekine M."/>
            <person name="Hosoyama A."/>
            <person name="Harada T."/>
            <person name="Narita H."/>
            <person name="Hata T."/>
            <person name="Konno Y."/>
            <person name="Tutikane K."/>
            <person name="Fujita N."/>
            <person name="Horinouchi S."/>
            <person name="Hayakawa M."/>
        </authorList>
    </citation>
    <scope>NUCLEOTIDE SEQUENCE [LARGE SCALE GENOMIC DNA]</scope>
    <source>
        <strain evidence="2">ATCC 14538 / DSM 43046 / CBS 188.64 / JCM 3121 / NBRC 102363 / NCIMB 12654 / NRRL B-3342 / UNCC 431</strain>
    </source>
</reference>
<dbReference type="STRING" id="512565.AMIS_45000"/>
<organism evidence="1 2">
    <name type="scientific">Actinoplanes missouriensis (strain ATCC 14538 / DSM 43046 / CBS 188.64 / JCM 3121 / NBRC 102363 / NCIMB 12654 / NRRL B-3342 / UNCC 431)</name>
    <dbReference type="NCBI Taxonomy" id="512565"/>
    <lineage>
        <taxon>Bacteria</taxon>
        <taxon>Bacillati</taxon>
        <taxon>Actinomycetota</taxon>
        <taxon>Actinomycetes</taxon>
        <taxon>Micromonosporales</taxon>
        <taxon>Micromonosporaceae</taxon>
        <taxon>Actinoplanes</taxon>
    </lineage>
</organism>
<dbReference type="EMBL" id="AP012319">
    <property type="protein sequence ID" value="BAL89720.1"/>
    <property type="molecule type" value="Genomic_DNA"/>
</dbReference>
<evidence type="ECO:0000313" key="1">
    <source>
        <dbReference type="EMBL" id="BAL89720.1"/>
    </source>
</evidence>
<proteinExistence type="predicted"/>
<evidence type="ECO:0000313" key="2">
    <source>
        <dbReference type="Proteomes" id="UP000007882"/>
    </source>
</evidence>
<dbReference type="KEGG" id="ams:AMIS_45000"/>
<dbReference type="AlphaFoldDB" id="I0H9N3"/>
<protein>
    <submittedName>
        <fullName evidence="1">Uncharacterized protein</fullName>
    </submittedName>
</protein>
<dbReference type="RefSeq" id="WP_014444614.1">
    <property type="nucleotide sequence ID" value="NC_017093.1"/>
</dbReference>
<dbReference type="PATRIC" id="fig|512565.3.peg.4483"/>
<dbReference type="Proteomes" id="UP000007882">
    <property type="component" value="Chromosome"/>
</dbReference>
<dbReference type="HOGENOM" id="CLU_3195088_0_0_11"/>